<proteinExistence type="predicted"/>
<protein>
    <submittedName>
        <fullName evidence="2">Uncharacterized protein</fullName>
    </submittedName>
</protein>
<keyword evidence="1" id="KW-0812">Transmembrane</keyword>
<accession>A0A9D2RIG6</accession>
<organism evidence="2 3">
    <name type="scientific">Candidatus Alistipes avicola</name>
    <dbReference type="NCBI Taxonomy" id="2838432"/>
    <lineage>
        <taxon>Bacteria</taxon>
        <taxon>Pseudomonadati</taxon>
        <taxon>Bacteroidota</taxon>
        <taxon>Bacteroidia</taxon>
        <taxon>Bacteroidales</taxon>
        <taxon>Rikenellaceae</taxon>
        <taxon>Alistipes</taxon>
    </lineage>
</organism>
<feature type="transmembrane region" description="Helical" evidence="1">
    <location>
        <begin position="156"/>
        <end position="174"/>
    </location>
</feature>
<evidence type="ECO:0000313" key="3">
    <source>
        <dbReference type="Proteomes" id="UP000824259"/>
    </source>
</evidence>
<evidence type="ECO:0000313" key="2">
    <source>
        <dbReference type="EMBL" id="HJA99140.1"/>
    </source>
</evidence>
<dbReference type="Proteomes" id="UP000824259">
    <property type="component" value="Unassembled WGS sequence"/>
</dbReference>
<dbReference type="EMBL" id="DWYR01000016">
    <property type="protein sequence ID" value="HJA99140.1"/>
    <property type="molecule type" value="Genomic_DNA"/>
</dbReference>
<keyword evidence="1" id="KW-1133">Transmembrane helix</keyword>
<dbReference type="AlphaFoldDB" id="A0A9D2RIG6"/>
<evidence type="ECO:0000256" key="1">
    <source>
        <dbReference type="SAM" id="Phobius"/>
    </source>
</evidence>
<reference evidence="2" key="2">
    <citation type="submission" date="2021-04" db="EMBL/GenBank/DDBJ databases">
        <authorList>
            <person name="Gilroy R."/>
        </authorList>
    </citation>
    <scope>NUCLEOTIDE SEQUENCE</scope>
    <source>
        <strain evidence="2">CHK169-11906</strain>
    </source>
</reference>
<reference evidence="2" key="1">
    <citation type="journal article" date="2021" name="PeerJ">
        <title>Extensive microbial diversity within the chicken gut microbiome revealed by metagenomics and culture.</title>
        <authorList>
            <person name="Gilroy R."/>
            <person name="Ravi A."/>
            <person name="Getino M."/>
            <person name="Pursley I."/>
            <person name="Horton D.L."/>
            <person name="Alikhan N.F."/>
            <person name="Baker D."/>
            <person name="Gharbi K."/>
            <person name="Hall N."/>
            <person name="Watson M."/>
            <person name="Adriaenssens E.M."/>
            <person name="Foster-Nyarko E."/>
            <person name="Jarju S."/>
            <person name="Secka A."/>
            <person name="Antonio M."/>
            <person name="Oren A."/>
            <person name="Chaudhuri R.R."/>
            <person name="La Ragione R."/>
            <person name="Hildebrand F."/>
            <person name="Pallen M.J."/>
        </authorList>
    </citation>
    <scope>NUCLEOTIDE SEQUENCE</scope>
    <source>
        <strain evidence="2">CHK169-11906</strain>
    </source>
</reference>
<feature type="transmembrane region" description="Helical" evidence="1">
    <location>
        <begin position="127"/>
        <end position="144"/>
    </location>
</feature>
<sequence>MERNIGEELDALKADYNAFKAQVKQQERLNERFFKAARHRSAQAVNKGIRNRMIVDVLTLPTIWIICITTHWPLLFGVLVSLWTITDLAATIWINRKLGMDHLLDGDTRTVTHTIASYRRFYRRAQAISIIPCIAMITYIFVELLTRINDSANRDLIIAIGIAYTIIAVSITWGQYRRHTKACDDLLNEFEE</sequence>
<gene>
    <name evidence="2" type="ORF">H9779_06045</name>
</gene>
<comment type="caution">
    <text evidence="2">The sequence shown here is derived from an EMBL/GenBank/DDBJ whole genome shotgun (WGS) entry which is preliminary data.</text>
</comment>
<name>A0A9D2RIG6_9BACT</name>
<feature type="transmembrane region" description="Helical" evidence="1">
    <location>
        <begin position="53"/>
        <end position="72"/>
    </location>
</feature>
<keyword evidence="1" id="KW-0472">Membrane</keyword>